<name>A0A133NNT9_GARVA</name>
<organism evidence="2 3">
    <name type="scientific">Gardnerella vaginalis</name>
    <dbReference type="NCBI Taxonomy" id="2702"/>
    <lineage>
        <taxon>Bacteria</taxon>
        <taxon>Bacillati</taxon>
        <taxon>Actinomycetota</taxon>
        <taxon>Actinomycetes</taxon>
        <taxon>Bifidobacteriales</taxon>
        <taxon>Bifidobacteriaceae</taxon>
        <taxon>Gardnerella</taxon>
    </lineage>
</organism>
<accession>A0A133NNT9</accession>
<dbReference type="EMBL" id="LRQB01000105">
    <property type="protein sequence ID" value="KXA17941.1"/>
    <property type="molecule type" value="Genomic_DNA"/>
</dbReference>
<feature type="transmembrane region" description="Helical" evidence="1">
    <location>
        <begin position="44"/>
        <end position="77"/>
    </location>
</feature>
<evidence type="ECO:0000313" key="2">
    <source>
        <dbReference type="EMBL" id="KXA17941.1"/>
    </source>
</evidence>
<evidence type="ECO:0000256" key="1">
    <source>
        <dbReference type="SAM" id="Phobius"/>
    </source>
</evidence>
<keyword evidence="1" id="KW-0472">Membrane</keyword>
<proteinExistence type="predicted"/>
<comment type="caution">
    <text evidence="2">The sequence shown here is derived from an EMBL/GenBank/DDBJ whole genome shotgun (WGS) entry which is preliminary data.</text>
</comment>
<keyword evidence="1" id="KW-0812">Transmembrane</keyword>
<reference evidence="2 3" key="1">
    <citation type="submission" date="2016-01" db="EMBL/GenBank/DDBJ databases">
        <authorList>
            <person name="Oliw E.H."/>
        </authorList>
    </citation>
    <scope>NUCLEOTIDE SEQUENCE [LARGE SCALE GENOMIC DNA]</scope>
    <source>
        <strain evidence="2 3">PSS_7772B</strain>
    </source>
</reference>
<gene>
    <name evidence="2" type="ORF">HMPREF3208_01411</name>
</gene>
<dbReference type="PATRIC" id="fig|2702.100.peg.1401"/>
<keyword evidence="1" id="KW-1133">Transmembrane helix</keyword>
<dbReference type="AlphaFoldDB" id="A0A133NNT9"/>
<protein>
    <submittedName>
        <fullName evidence="2">Uncharacterized protein</fullName>
    </submittedName>
</protein>
<sequence length="83" mass="8755">MIDLRSAWIPAPPVGSVPAMESTRGMIGSSSDGNELFRGVEKAVFAVVFAVVFTLVAFTTEVILLSAFVCAGIVIMFPFASTI</sequence>
<dbReference type="Proteomes" id="UP000070687">
    <property type="component" value="Unassembled WGS sequence"/>
</dbReference>
<evidence type="ECO:0000313" key="3">
    <source>
        <dbReference type="Proteomes" id="UP000070687"/>
    </source>
</evidence>